<name>A0ABP6CDQ1_9ACTN</name>
<dbReference type="RefSeq" id="WP_344545539.1">
    <property type="nucleotide sequence ID" value="NZ_BAAATD010000008.1"/>
</dbReference>
<dbReference type="InterPro" id="IPR024072">
    <property type="entry name" value="DHFR-like_dom_sf"/>
</dbReference>
<reference evidence="3" key="1">
    <citation type="journal article" date="2019" name="Int. J. Syst. Evol. Microbiol.">
        <title>The Global Catalogue of Microorganisms (GCM) 10K type strain sequencing project: providing services to taxonomists for standard genome sequencing and annotation.</title>
        <authorList>
            <consortium name="The Broad Institute Genomics Platform"/>
            <consortium name="The Broad Institute Genome Sequencing Center for Infectious Disease"/>
            <person name="Wu L."/>
            <person name="Ma J."/>
        </authorList>
    </citation>
    <scope>NUCLEOTIDE SEQUENCE [LARGE SCALE GENOMIC DNA]</scope>
    <source>
        <strain evidence="3">JCM 6833</strain>
    </source>
</reference>
<evidence type="ECO:0000313" key="3">
    <source>
        <dbReference type="Proteomes" id="UP001501509"/>
    </source>
</evidence>
<evidence type="ECO:0000259" key="1">
    <source>
        <dbReference type="Pfam" id="PF01872"/>
    </source>
</evidence>
<sequence length="193" mass="21365">MRKLIVCNLMSLDGRYSGPDGDVMVMPFDHGFSEYNAERLRAADTMLLGRTSFEGFRDYWPPVADDSEAPPLEREISRLNGAIDKVVVSDTLTADQTGPWHNTRIVPRADAHKRITELKNGPGRDILVFGSHILWNDLLAHGLVDELHFMIGPGVVGDGVPAFESRPDVSLRLVDTRTWDGSSLLLTCYAVSS</sequence>
<dbReference type="PANTHER" id="PTHR38011">
    <property type="entry name" value="DIHYDROFOLATE REDUCTASE FAMILY PROTEIN (AFU_ORTHOLOGUE AFUA_8G06820)"/>
    <property type="match status" value="1"/>
</dbReference>
<gene>
    <name evidence="2" type="ORF">GCM10010411_57090</name>
</gene>
<accession>A0ABP6CDQ1</accession>
<dbReference type="InterPro" id="IPR002734">
    <property type="entry name" value="RibDG_C"/>
</dbReference>
<dbReference type="EMBL" id="BAAATD010000008">
    <property type="protein sequence ID" value="GAA2614718.1"/>
    <property type="molecule type" value="Genomic_DNA"/>
</dbReference>
<protein>
    <submittedName>
        <fullName evidence="2">Dihydrofolate reductase family protein</fullName>
    </submittedName>
</protein>
<dbReference type="Gene3D" id="3.40.430.10">
    <property type="entry name" value="Dihydrofolate Reductase, subunit A"/>
    <property type="match status" value="1"/>
</dbReference>
<dbReference type="Proteomes" id="UP001501509">
    <property type="component" value="Unassembled WGS sequence"/>
</dbReference>
<comment type="caution">
    <text evidence="2">The sequence shown here is derived from an EMBL/GenBank/DDBJ whole genome shotgun (WGS) entry which is preliminary data.</text>
</comment>
<dbReference type="PANTHER" id="PTHR38011:SF11">
    <property type="entry name" value="2,5-DIAMINO-6-RIBOSYLAMINO-4(3H)-PYRIMIDINONE 5'-PHOSPHATE REDUCTASE"/>
    <property type="match status" value="1"/>
</dbReference>
<evidence type="ECO:0000313" key="2">
    <source>
        <dbReference type="EMBL" id="GAA2614718.1"/>
    </source>
</evidence>
<dbReference type="Pfam" id="PF01872">
    <property type="entry name" value="RibD_C"/>
    <property type="match status" value="1"/>
</dbReference>
<feature type="domain" description="Bacterial bifunctional deaminase-reductase C-terminal" evidence="1">
    <location>
        <begin position="2"/>
        <end position="178"/>
    </location>
</feature>
<keyword evidence="3" id="KW-1185">Reference proteome</keyword>
<organism evidence="2 3">
    <name type="scientific">Actinomadura fulvescens</name>
    <dbReference type="NCBI Taxonomy" id="46160"/>
    <lineage>
        <taxon>Bacteria</taxon>
        <taxon>Bacillati</taxon>
        <taxon>Actinomycetota</taxon>
        <taxon>Actinomycetes</taxon>
        <taxon>Streptosporangiales</taxon>
        <taxon>Thermomonosporaceae</taxon>
        <taxon>Actinomadura</taxon>
    </lineage>
</organism>
<proteinExistence type="predicted"/>
<dbReference type="InterPro" id="IPR050765">
    <property type="entry name" value="Riboflavin_Biosynth_HTPR"/>
</dbReference>
<dbReference type="SUPFAM" id="SSF53597">
    <property type="entry name" value="Dihydrofolate reductase-like"/>
    <property type="match status" value="1"/>
</dbReference>